<evidence type="ECO:0000313" key="2">
    <source>
        <dbReference type="Proteomes" id="UP000176614"/>
    </source>
</evidence>
<proteinExistence type="predicted"/>
<organism evidence="1 2">
    <name type="scientific">candidate division WWE3 bacterium RIFOXYA2_FULL_46_9</name>
    <dbReference type="NCBI Taxonomy" id="1802636"/>
    <lineage>
        <taxon>Bacteria</taxon>
        <taxon>Katanobacteria</taxon>
    </lineage>
</organism>
<gene>
    <name evidence="1" type="ORF">A2264_04320</name>
</gene>
<dbReference type="AlphaFoldDB" id="A0A1F4W2F4"/>
<accession>A0A1F4W2F4</accession>
<evidence type="ECO:0000313" key="1">
    <source>
        <dbReference type="EMBL" id="OGC63571.1"/>
    </source>
</evidence>
<dbReference type="Proteomes" id="UP000176614">
    <property type="component" value="Unassembled WGS sequence"/>
</dbReference>
<name>A0A1F4W2F4_UNCKA</name>
<dbReference type="EMBL" id="MEVT01000005">
    <property type="protein sequence ID" value="OGC63571.1"/>
    <property type="molecule type" value="Genomic_DNA"/>
</dbReference>
<comment type="caution">
    <text evidence="1">The sequence shown here is derived from an EMBL/GenBank/DDBJ whole genome shotgun (WGS) entry which is preliminary data.</text>
</comment>
<sequence length="298" mass="33331">MKDKLVFTGIATPGAFNAGEDILGPDRVYHAVPGNKLQEQFVVVLPKWITHVSWLLSSKEVKFGRDQEFDTIVTFILEDAVEFLAHYGIESSIDSLPPDAFIMACVLALKFKWKFEGYSSETPSGYPAVTMTGGTNGYFLDSAHPIISVELDNGDQVVMCEADPVADELTLKSHSETLLKVLARERSYEVDAIFPKLEIKATQNQTWMKNLWTTVHKTGRKAWILEAYLHLILNMNHVGIEAVLGQEASMMLECASAKPTVIIDESFNLIYCRGGKMLFSVHIPKDHAYWADPGEIKF</sequence>
<protein>
    <submittedName>
        <fullName evidence="1">Uncharacterized protein</fullName>
    </submittedName>
</protein>
<reference evidence="1 2" key="1">
    <citation type="journal article" date="2016" name="Nat. Commun.">
        <title>Thousands of microbial genomes shed light on interconnected biogeochemical processes in an aquifer system.</title>
        <authorList>
            <person name="Anantharaman K."/>
            <person name="Brown C.T."/>
            <person name="Hug L.A."/>
            <person name="Sharon I."/>
            <person name="Castelle C.J."/>
            <person name="Probst A.J."/>
            <person name="Thomas B.C."/>
            <person name="Singh A."/>
            <person name="Wilkins M.J."/>
            <person name="Karaoz U."/>
            <person name="Brodie E.L."/>
            <person name="Williams K.H."/>
            <person name="Hubbard S.S."/>
            <person name="Banfield J.F."/>
        </authorList>
    </citation>
    <scope>NUCLEOTIDE SEQUENCE [LARGE SCALE GENOMIC DNA]</scope>
</reference>